<organism evidence="1 2">
    <name type="scientific">Lentzea kristufekii</name>
    <dbReference type="NCBI Taxonomy" id="3095430"/>
    <lineage>
        <taxon>Bacteria</taxon>
        <taxon>Bacillati</taxon>
        <taxon>Actinomycetota</taxon>
        <taxon>Actinomycetes</taxon>
        <taxon>Pseudonocardiales</taxon>
        <taxon>Pseudonocardiaceae</taxon>
        <taxon>Lentzea</taxon>
    </lineage>
</organism>
<proteinExistence type="predicted"/>
<accession>A0ABU4TUM6</accession>
<dbReference type="RefSeq" id="WP_319985909.1">
    <property type="nucleotide sequence ID" value="NZ_JAXAVV010000010.1"/>
</dbReference>
<protein>
    <submittedName>
        <fullName evidence="1">Uncharacterized protein</fullName>
    </submittedName>
</protein>
<dbReference type="Proteomes" id="UP001271792">
    <property type="component" value="Unassembled WGS sequence"/>
</dbReference>
<sequence>MAAEILTEELLRTSLMRLSREVAKSHPEFSEVLALHTVRTCSLVPDPNRAEYFRELGVLLIDLGRLYLAESDELKPTI</sequence>
<reference evidence="1 2" key="2">
    <citation type="submission" date="2023-11" db="EMBL/GenBank/DDBJ databases">
        <authorList>
            <person name="Lara A.C."/>
            <person name="Chronakova A."/>
        </authorList>
    </citation>
    <scope>NUCLEOTIDE SEQUENCE [LARGE SCALE GENOMIC DNA]</scope>
    <source>
        <strain evidence="1 2">BCCO 10_0798</strain>
    </source>
</reference>
<gene>
    <name evidence="1" type="ORF">SK571_21680</name>
</gene>
<dbReference type="EMBL" id="JAXAVV010000010">
    <property type="protein sequence ID" value="MDX8052012.1"/>
    <property type="molecule type" value="Genomic_DNA"/>
</dbReference>
<reference evidence="1 2" key="1">
    <citation type="submission" date="2023-11" db="EMBL/GenBank/DDBJ databases">
        <title>Lentzea sokolovensis, sp. nov., Lentzea kristufkii, sp. nov., and Lentzea miocenensis, sp. nov., rare actinobacteria from Sokolov Coal Basin, Miocene lacustrine sediment, Czech Republic.</title>
        <authorList>
            <person name="Lara A."/>
            <person name="Kotroba L."/>
            <person name="Nouioui I."/>
            <person name="Neumann-Schaal M."/>
            <person name="Mast Y."/>
            <person name="Chronakova A."/>
        </authorList>
    </citation>
    <scope>NUCLEOTIDE SEQUENCE [LARGE SCALE GENOMIC DNA]</scope>
    <source>
        <strain evidence="1 2">BCCO 10_0798</strain>
    </source>
</reference>
<name>A0ABU4TUM6_9PSEU</name>
<evidence type="ECO:0000313" key="1">
    <source>
        <dbReference type="EMBL" id="MDX8052012.1"/>
    </source>
</evidence>
<evidence type="ECO:0000313" key="2">
    <source>
        <dbReference type="Proteomes" id="UP001271792"/>
    </source>
</evidence>
<keyword evidence="2" id="KW-1185">Reference proteome</keyword>
<comment type="caution">
    <text evidence="1">The sequence shown here is derived from an EMBL/GenBank/DDBJ whole genome shotgun (WGS) entry which is preliminary data.</text>
</comment>